<dbReference type="Pfam" id="PF00292">
    <property type="entry name" value="PAX"/>
    <property type="match status" value="1"/>
</dbReference>
<dbReference type="GO" id="GO:0005634">
    <property type="term" value="C:nucleus"/>
    <property type="evidence" value="ECO:0007669"/>
    <property type="project" value="UniProtKB-SubCell"/>
</dbReference>
<keyword evidence="9 10" id="KW-0539">Nucleus</keyword>
<dbReference type="Gene3D" id="1.10.10.10">
    <property type="entry name" value="Winged helix-like DNA-binding domain superfamily/Winged helix DNA-binding domain"/>
    <property type="match status" value="2"/>
</dbReference>
<dbReference type="InterPro" id="IPR009057">
    <property type="entry name" value="Homeodomain-like_sf"/>
</dbReference>
<evidence type="ECO:0000256" key="5">
    <source>
        <dbReference type="ARBA" id="ARBA00023015"/>
    </source>
</evidence>
<dbReference type="OrthoDB" id="3225452at2759"/>
<dbReference type="InterPro" id="IPR043565">
    <property type="entry name" value="PAX_fam"/>
</dbReference>
<feature type="region of interest" description="Disordered" evidence="12">
    <location>
        <begin position="139"/>
        <end position="164"/>
    </location>
</feature>
<dbReference type="PANTHER" id="PTHR45636">
    <property type="entry name" value="PAIRED BOX PROTEIN PAX-6-RELATED-RELATED"/>
    <property type="match status" value="1"/>
</dbReference>
<keyword evidence="7 10" id="KW-0371">Homeobox</keyword>
<dbReference type="InterPro" id="IPR017970">
    <property type="entry name" value="Homeobox_CS"/>
</dbReference>
<dbReference type="PROSITE" id="PS51057">
    <property type="entry name" value="PAIRED_2"/>
    <property type="match status" value="1"/>
</dbReference>
<evidence type="ECO:0000256" key="11">
    <source>
        <dbReference type="RuleBase" id="RU000682"/>
    </source>
</evidence>
<dbReference type="SMART" id="SM00389">
    <property type="entry name" value="HOX"/>
    <property type="match status" value="1"/>
</dbReference>
<dbReference type="Proteomes" id="UP001163046">
    <property type="component" value="Unassembled WGS sequence"/>
</dbReference>
<dbReference type="PROSITE" id="PS00027">
    <property type="entry name" value="HOMEOBOX_1"/>
    <property type="match status" value="1"/>
</dbReference>
<keyword evidence="4" id="KW-0563">Paired box</keyword>
<keyword evidence="8" id="KW-0804">Transcription</keyword>
<accession>A0A9W9YVM9</accession>
<evidence type="ECO:0000256" key="2">
    <source>
        <dbReference type="ARBA" id="ARBA00005733"/>
    </source>
</evidence>
<comment type="subcellular location">
    <subcellularLocation>
        <location evidence="1 10 11">Nucleus</location>
    </subcellularLocation>
</comment>
<organism evidence="15 16">
    <name type="scientific">Desmophyllum pertusum</name>
    <dbReference type="NCBI Taxonomy" id="174260"/>
    <lineage>
        <taxon>Eukaryota</taxon>
        <taxon>Metazoa</taxon>
        <taxon>Cnidaria</taxon>
        <taxon>Anthozoa</taxon>
        <taxon>Hexacorallia</taxon>
        <taxon>Scleractinia</taxon>
        <taxon>Caryophylliina</taxon>
        <taxon>Caryophylliidae</taxon>
        <taxon>Desmophyllum</taxon>
    </lineage>
</organism>
<feature type="DNA-binding region" description="Homeobox" evidence="10">
    <location>
        <begin position="204"/>
        <end position="263"/>
    </location>
</feature>
<dbReference type="EMBL" id="MU827302">
    <property type="protein sequence ID" value="KAJ7365693.1"/>
    <property type="molecule type" value="Genomic_DNA"/>
</dbReference>
<dbReference type="AlphaFoldDB" id="A0A9W9YVM9"/>
<dbReference type="Pfam" id="PF00046">
    <property type="entry name" value="Homeodomain"/>
    <property type="match status" value="1"/>
</dbReference>
<evidence type="ECO:0000313" key="15">
    <source>
        <dbReference type="EMBL" id="KAJ7365693.1"/>
    </source>
</evidence>
<name>A0A9W9YVM9_9CNID</name>
<dbReference type="PRINTS" id="PR00027">
    <property type="entry name" value="PAIREDBOX"/>
</dbReference>
<dbReference type="PROSITE" id="PS50071">
    <property type="entry name" value="HOMEOBOX_2"/>
    <property type="match status" value="1"/>
</dbReference>
<dbReference type="SUPFAM" id="SSF46689">
    <property type="entry name" value="Homeodomain-like"/>
    <property type="match status" value="2"/>
</dbReference>
<dbReference type="FunFam" id="1.10.10.10:FF:000003">
    <property type="entry name" value="Paired box protein Pax-6"/>
    <property type="match status" value="1"/>
</dbReference>
<keyword evidence="3" id="KW-0217">Developmental protein</keyword>
<keyword evidence="6 10" id="KW-0238">DNA-binding</keyword>
<comment type="similarity">
    <text evidence="2">Belongs to the paired homeobox family.</text>
</comment>
<evidence type="ECO:0000259" key="14">
    <source>
        <dbReference type="PROSITE" id="PS51057"/>
    </source>
</evidence>
<dbReference type="InterPro" id="IPR001356">
    <property type="entry name" value="HD"/>
</dbReference>
<proteinExistence type="inferred from homology"/>
<evidence type="ECO:0000256" key="6">
    <source>
        <dbReference type="ARBA" id="ARBA00023125"/>
    </source>
</evidence>
<evidence type="ECO:0000259" key="13">
    <source>
        <dbReference type="PROSITE" id="PS50071"/>
    </source>
</evidence>
<feature type="compositionally biased region" description="Low complexity" evidence="12">
    <location>
        <begin position="151"/>
        <end position="164"/>
    </location>
</feature>
<evidence type="ECO:0000256" key="4">
    <source>
        <dbReference type="ARBA" id="ARBA00022724"/>
    </source>
</evidence>
<evidence type="ECO:0000256" key="8">
    <source>
        <dbReference type="ARBA" id="ARBA00023163"/>
    </source>
</evidence>
<dbReference type="SMART" id="SM00351">
    <property type="entry name" value="PAX"/>
    <property type="match status" value="1"/>
</dbReference>
<protein>
    <submittedName>
        <fullName evidence="15">Paired box protein Pax-3</fullName>
    </submittedName>
</protein>
<dbReference type="GO" id="GO:0000978">
    <property type="term" value="F:RNA polymerase II cis-regulatory region sequence-specific DNA binding"/>
    <property type="evidence" value="ECO:0007669"/>
    <property type="project" value="TreeGrafter"/>
</dbReference>
<reference evidence="15" key="1">
    <citation type="submission" date="2023-01" db="EMBL/GenBank/DDBJ databases">
        <title>Genome assembly of the deep-sea coral Lophelia pertusa.</title>
        <authorList>
            <person name="Herrera S."/>
            <person name="Cordes E."/>
        </authorList>
    </citation>
    <scope>NUCLEOTIDE SEQUENCE</scope>
    <source>
        <strain evidence="15">USNM1676648</strain>
        <tissue evidence="15">Polyp</tissue>
    </source>
</reference>
<dbReference type="PANTHER" id="PTHR45636:SF49">
    <property type="entry name" value="PAIRED BOX PROTEIN 3 HOMOLOG"/>
    <property type="match status" value="1"/>
</dbReference>
<dbReference type="GO" id="GO:0000981">
    <property type="term" value="F:DNA-binding transcription factor activity, RNA polymerase II-specific"/>
    <property type="evidence" value="ECO:0007669"/>
    <property type="project" value="InterPro"/>
</dbReference>
<evidence type="ECO:0000256" key="3">
    <source>
        <dbReference type="ARBA" id="ARBA00022473"/>
    </source>
</evidence>
<dbReference type="InterPro" id="IPR036388">
    <property type="entry name" value="WH-like_DNA-bd_sf"/>
</dbReference>
<evidence type="ECO:0000256" key="9">
    <source>
        <dbReference type="ARBA" id="ARBA00023242"/>
    </source>
</evidence>
<feature type="domain" description="Paired" evidence="14">
    <location>
        <begin position="9"/>
        <end position="135"/>
    </location>
</feature>
<evidence type="ECO:0000256" key="12">
    <source>
        <dbReference type="SAM" id="MobiDB-lite"/>
    </source>
</evidence>
<gene>
    <name evidence="15" type="primary">PAX3_6</name>
    <name evidence="15" type="ORF">OS493_002408</name>
</gene>
<dbReference type="Gene3D" id="1.10.10.60">
    <property type="entry name" value="Homeodomain-like"/>
    <property type="match status" value="1"/>
</dbReference>
<evidence type="ECO:0000313" key="16">
    <source>
        <dbReference type="Proteomes" id="UP001163046"/>
    </source>
</evidence>
<dbReference type="InterPro" id="IPR001523">
    <property type="entry name" value="Paired_dom"/>
</dbReference>
<evidence type="ECO:0000256" key="7">
    <source>
        <dbReference type="ARBA" id="ARBA00023155"/>
    </source>
</evidence>
<keyword evidence="5" id="KW-0805">Transcription regulation</keyword>
<sequence>MDFSLSVAGPGRVNQLGGLYINGKPLPKGIREEIIELARLGVRPCDISRRLKITHGCISKLLSKYQKTGSINPGGANVGRPRVITPRIEQKIEQYRQEQPGIFSWELRDRLLHENVCSRNNLPSLSSISRLIKHKMMARAASNRQEYKTISEGNSRTSNNNSSHSIDEILNHQVKEQADKSPDDQDDATEGDSADKECLLIRRQRRQRAKYTSRQLHDLEVEFERNPYPNAWDRETLANKLGIHETRIQVWFSNRRAKGRRKPYGDEASQTQATSPLVCTCHRYSAPQLLTPWMIESGPSRLFLPPSGYWE</sequence>
<dbReference type="CDD" id="cd00086">
    <property type="entry name" value="homeodomain"/>
    <property type="match status" value="1"/>
</dbReference>
<evidence type="ECO:0000256" key="1">
    <source>
        <dbReference type="ARBA" id="ARBA00004123"/>
    </source>
</evidence>
<comment type="caution">
    <text evidence="15">The sequence shown here is derived from an EMBL/GenBank/DDBJ whole genome shotgun (WGS) entry which is preliminary data.</text>
</comment>
<keyword evidence="16" id="KW-1185">Reference proteome</keyword>
<feature type="domain" description="Homeobox" evidence="13">
    <location>
        <begin position="202"/>
        <end position="262"/>
    </location>
</feature>
<evidence type="ECO:0000256" key="10">
    <source>
        <dbReference type="PROSITE-ProRule" id="PRU00108"/>
    </source>
</evidence>
<feature type="region of interest" description="Disordered" evidence="12">
    <location>
        <begin position="176"/>
        <end position="199"/>
    </location>
</feature>